<dbReference type="Gene3D" id="2.60.120.700">
    <property type="entry name" value="Peptidase G1"/>
    <property type="match status" value="1"/>
</dbReference>
<dbReference type="Pfam" id="PF01828">
    <property type="entry name" value="Peptidase_A4"/>
    <property type="match status" value="1"/>
</dbReference>
<gene>
    <name evidence="4" type="ORF">DFH07DRAFT_796228</name>
</gene>
<dbReference type="AlphaFoldDB" id="A0AAD7K609"/>
<evidence type="ECO:0000256" key="3">
    <source>
        <dbReference type="SAM" id="SignalP"/>
    </source>
</evidence>
<feature type="chain" id="PRO_5042117422" evidence="3">
    <location>
        <begin position="20"/>
        <end position="267"/>
    </location>
</feature>
<dbReference type="InterPro" id="IPR000250">
    <property type="entry name" value="Peptidase_G1"/>
</dbReference>
<proteinExistence type="predicted"/>
<evidence type="ECO:0000256" key="2">
    <source>
        <dbReference type="SAM" id="MobiDB-lite"/>
    </source>
</evidence>
<dbReference type="GO" id="GO:0070007">
    <property type="term" value="F:glutamic-type endopeptidase activity"/>
    <property type="evidence" value="ECO:0007669"/>
    <property type="project" value="InterPro"/>
</dbReference>
<dbReference type="PANTHER" id="PTHR37536">
    <property type="entry name" value="PUTATIVE (AFU_ORTHOLOGUE AFUA_3G02970)-RELATED"/>
    <property type="match status" value="1"/>
</dbReference>
<dbReference type="GO" id="GO:0006508">
    <property type="term" value="P:proteolysis"/>
    <property type="evidence" value="ECO:0007669"/>
    <property type="project" value="InterPro"/>
</dbReference>
<comment type="caution">
    <text evidence="4">The sequence shown here is derived from an EMBL/GenBank/DDBJ whole genome shotgun (WGS) entry which is preliminary data.</text>
</comment>
<dbReference type="Proteomes" id="UP001215280">
    <property type="component" value="Unassembled WGS sequence"/>
</dbReference>
<reference evidence="4" key="1">
    <citation type="submission" date="2023-03" db="EMBL/GenBank/DDBJ databases">
        <title>Massive genome expansion in bonnet fungi (Mycena s.s.) driven by repeated elements and novel gene families across ecological guilds.</title>
        <authorList>
            <consortium name="Lawrence Berkeley National Laboratory"/>
            <person name="Harder C.B."/>
            <person name="Miyauchi S."/>
            <person name="Viragh M."/>
            <person name="Kuo A."/>
            <person name="Thoen E."/>
            <person name="Andreopoulos B."/>
            <person name="Lu D."/>
            <person name="Skrede I."/>
            <person name="Drula E."/>
            <person name="Henrissat B."/>
            <person name="Morin E."/>
            <person name="Kohler A."/>
            <person name="Barry K."/>
            <person name="LaButti K."/>
            <person name="Morin E."/>
            <person name="Salamov A."/>
            <person name="Lipzen A."/>
            <person name="Mereny Z."/>
            <person name="Hegedus B."/>
            <person name="Baldrian P."/>
            <person name="Stursova M."/>
            <person name="Weitz H."/>
            <person name="Taylor A."/>
            <person name="Grigoriev I.V."/>
            <person name="Nagy L.G."/>
            <person name="Martin F."/>
            <person name="Kauserud H."/>
        </authorList>
    </citation>
    <scope>NUCLEOTIDE SEQUENCE</scope>
    <source>
        <strain evidence="4">CBHHK188m</strain>
    </source>
</reference>
<sequence length="267" mass="27437">MLFAASLVTYALLATTAFAVNPRLASRVARRRAGAHQSAPRRAAVGSSNKAISSNTTHAEFSENWAGASFESAAGTYKSVTGTFVVPTPKAPSGSSASGSYAASAWVGIDGDTCQTAILQTGIDFNIEDGRVSYDAWFEYFPADATDFSGIPIAAGNTIKLTATAASATSGTVTIENVSTGVTVSKALTSSAKLCMENAEWIVEDFEEGDSLVPFANFGTVTFTDAEATTSSGTVVGPSGAVLIDIEQNSVLTSVSTTSTSVTVTYV</sequence>
<protein>
    <submittedName>
        <fullName evidence="4">Acid proteinase</fullName>
    </submittedName>
</protein>
<feature type="active site" description="Proton acceptor" evidence="1">
    <location>
        <position position="204"/>
    </location>
</feature>
<dbReference type="InterPro" id="IPR038656">
    <property type="entry name" value="Peptidase_G1_sf"/>
</dbReference>
<evidence type="ECO:0000313" key="5">
    <source>
        <dbReference type="Proteomes" id="UP001215280"/>
    </source>
</evidence>
<evidence type="ECO:0000256" key="1">
    <source>
        <dbReference type="PIRSR" id="PIRSR600250-50"/>
    </source>
</evidence>
<organism evidence="4 5">
    <name type="scientific">Mycena maculata</name>
    <dbReference type="NCBI Taxonomy" id="230809"/>
    <lineage>
        <taxon>Eukaryota</taxon>
        <taxon>Fungi</taxon>
        <taxon>Dikarya</taxon>
        <taxon>Basidiomycota</taxon>
        <taxon>Agaricomycotina</taxon>
        <taxon>Agaricomycetes</taxon>
        <taxon>Agaricomycetidae</taxon>
        <taxon>Agaricales</taxon>
        <taxon>Marasmiineae</taxon>
        <taxon>Mycenaceae</taxon>
        <taxon>Mycena</taxon>
    </lineage>
</organism>
<dbReference type="InterPro" id="IPR013320">
    <property type="entry name" value="ConA-like_dom_sf"/>
</dbReference>
<dbReference type="SUPFAM" id="SSF49899">
    <property type="entry name" value="Concanavalin A-like lectins/glucanases"/>
    <property type="match status" value="1"/>
</dbReference>
<dbReference type="PRINTS" id="PR00977">
    <property type="entry name" value="SCYTLDPTASE"/>
</dbReference>
<dbReference type="PANTHER" id="PTHR37536:SF1">
    <property type="entry name" value="ASPERGILLOPEPSIN, PUTAITVE (AFU_ORTHOLOGUE AFUA_7G01200)"/>
    <property type="match status" value="1"/>
</dbReference>
<keyword evidence="3" id="KW-0732">Signal</keyword>
<dbReference type="CDD" id="cd13426">
    <property type="entry name" value="Peptidase_G1"/>
    <property type="match status" value="1"/>
</dbReference>
<name>A0AAD7K609_9AGAR</name>
<accession>A0AAD7K609</accession>
<feature type="region of interest" description="Disordered" evidence="2">
    <location>
        <begin position="31"/>
        <end position="51"/>
    </location>
</feature>
<feature type="signal peptide" evidence="3">
    <location>
        <begin position="1"/>
        <end position="19"/>
    </location>
</feature>
<dbReference type="EMBL" id="JARJLG010000008">
    <property type="protein sequence ID" value="KAJ7778847.1"/>
    <property type="molecule type" value="Genomic_DNA"/>
</dbReference>
<keyword evidence="5" id="KW-1185">Reference proteome</keyword>
<evidence type="ECO:0000313" key="4">
    <source>
        <dbReference type="EMBL" id="KAJ7778847.1"/>
    </source>
</evidence>